<evidence type="ECO:0000256" key="7">
    <source>
        <dbReference type="ARBA" id="ARBA00022917"/>
    </source>
</evidence>
<evidence type="ECO:0000256" key="2">
    <source>
        <dbReference type="ARBA" id="ARBA00008927"/>
    </source>
</evidence>
<evidence type="ECO:0000313" key="15">
    <source>
        <dbReference type="Proteomes" id="UP000278149"/>
    </source>
</evidence>
<dbReference type="Pfam" id="PF20974">
    <property type="entry name" value="tRNA-synt_1c_C2"/>
    <property type="match status" value="1"/>
</dbReference>
<keyword evidence="8 10" id="KW-0030">Aminoacyl-tRNA synthetase</keyword>
<dbReference type="GeneID" id="6094352"/>
<feature type="domain" description="Glutamyl/glutaminyl-tRNA synthetase class Ib catalytic" evidence="11">
    <location>
        <begin position="92"/>
        <end position="407"/>
    </location>
</feature>
<dbReference type="GO" id="GO:0005829">
    <property type="term" value="C:cytosol"/>
    <property type="evidence" value="ECO:0007669"/>
    <property type="project" value="TreeGrafter"/>
</dbReference>
<protein>
    <recommendedName>
        <fullName evidence="10">Glutamate--tRNA ligase</fullName>
        <ecNumber evidence="10">6.1.1.17</ecNumber>
    </recommendedName>
    <alternativeName>
        <fullName evidence="10">Glutamyl-tRNA synthetase</fullName>
        <shortName evidence="10">GluRS</shortName>
    </alternativeName>
</protein>
<dbReference type="PANTHER" id="PTHR43097:SF5">
    <property type="entry name" value="GLUTAMATE--TRNA LIGASE"/>
    <property type="match status" value="1"/>
</dbReference>
<dbReference type="InterPro" id="IPR049437">
    <property type="entry name" value="tRNA-synt_1c_C2"/>
</dbReference>
<dbReference type="Proteomes" id="UP000278149">
    <property type="component" value="Unassembled WGS sequence"/>
</dbReference>
<dbReference type="InterPro" id="IPR050132">
    <property type="entry name" value="Gln/Glu-tRNA_Ligase"/>
</dbReference>
<evidence type="ECO:0000256" key="8">
    <source>
        <dbReference type="ARBA" id="ARBA00023146"/>
    </source>
</evidence>
<feature type="domain" description="tRNA synthetases class I (E and Q) anti-codon binding" evidence="13">
    <location>
        <begin position="503"/>
        <end position="557"/>
    </location>
</feature>
<evidence type="ECO:0000256" key="9">
    <source>
        <dbReference type="ARBA" id="ARBA00048351"/>
    </source>
</evidence>
<dbReference type="HAMAP" id="MF_02076">
    <property type="entry name" value="Glu_tRNA_synth_type2"/>
    <property type="match status" value="1"/>
</dbReference>
<feature type="short sequence motif" description="'HIGH' region" evidence="10">
    <location>
        <begin position="99"/>
        <end position="109"/>
    </location>
</feature>
<dbReference type="SMR" id="A0A429G6M9"/>
<dbReference type="RefSeq" id="WP_012309718.1">
    <property type="nucleotide sequence ID" value="NZ_RCOR01000018.1"/>
</dbReference>
<dbReference type="PRINTS" id="PR00987">
    <property type="entry name" value="TRNASYNTHGLU"/>
</dbReference>
<evidence type="ECO:0000256" key="3">
    <source>
        <dbReference type="ARBA" id="ARBA00022490"/>
    </source>
</evidence>
<dbReference type="Pfam" id="PF03950">
    <property type="entry name" value="tRNA-synt_1c_C"/>
    <property type="match status" value="1"/>
</dbReference>
<dbReference type="FunFam" id="2.40.240.100:FF:000001">
    <property type="entry name" value="Glutamate--tRNA ligase"/>
    <property type="match status" value="1"/>
</dbReference>
<keyword evidence="5 10" id="KW-0547">Nucleotide-binding</keyword>
<comment type="catalytic activity">
    <reaction evidence="9 10">
        <text>tRNA(Glu) + L-glutamate + ATP = L-glutamyl-tRNA(Glu) + AMP + diphosphate</text>
        <dbReference type="Rhea" id="RHEA:23540"/>
        <dbReference type="Rhea" id="RHEA-COMP:9663"/>
        <dbReference type="Rhea" id="RHEA-COMP:9680"/>
        <dbReference type="ChEBI" id="CHEBI:29985"/>
        <dbReference type="ChEBI" id="CHEBI:30616"/>
        <dbReference type="ChEBI" id="CHEBI:33019"/>
        <dbReference type="ChEBI" id="CHEBI:78442"/>
        <dbReference type="ChEBI" id="CHEBI:78520"/>
        <dbReference type="ChEBI" id="CHEBI:456215"/>
        <dbReference type="EC" id="6.1.1.17"/>
    </reaction>
</comment>
<comment type="function">
    <text evidence="10">Catalyzes the attachment of glutamate to tRNA(Glu) in a two-step reaction: glutamate is first activated by ATP to form Glu-AMP and then transferred to the acceptor end of tRNA(Glu).</text>
</comment>
<evidence type="ECO:0000256" key="10">
    <source>
        <dbReference type="HAMAP-Rule" id="MF_02076"/>
    </source>
</evidence>
<dbReference type="SUPFAM" id="SSF50715">
    <property type="entry name" value="Ribosomal protein L25-like"/>
    <property type="match status" value="1"/>
</dbReference>
<comment type="subcellular location">
    <subcellularLocation>
        <location evidence="1 10">Cytoplasm</location>
    </subcellularLocation>
</comment>
<dbReference type="Gene3D" id="2.40.240.10">
    <property type="entry name" value="Ribosomal Protein L25, Chain P"/>
    <property type="match status" value="1"/>
</dbReference>
<evidence type="ECO:0000259" key="12">
    <source>
        <dbReference type="Pfam" id="PF03950"/>
    </source>
</evidence>
<dbReference type="AlphaFoldDB" id="A0A429G6M9"/>
<dbReference type="InterPro" id="IPR020058">
    <property type="entry name" value="Glu/Gln-tRNA-synth_Ib_cat-dom"/>
</dbReference>
<organism evidence="14 15">
    <name type="scientific">Candidatus Korarchaeum cryptofilum</name>
    <dbReference type="NCBI Taxonomy" id="498846"/>
    <lineage>
        <taxon>Archaea</taxon>
        <taxon>Thermoproteota</taxon>
        <taxon>Candidatus Korarchaeia</taxon>
        <taxon>Candidatus Korarchaeales</taxon>
        <taxon>Candidatus Korarchaeaceae</taxon>
        <taxon>Candidatus Korarchaeum</taxon>
    </lineage>
</organism>
<accession>A0A429G6M9</accession>
<evidence type="ECO:0000259" key="13">
    <source>
        <dbReference type="Pfam" id="PF20974"/>
    </source>
</evidence>
<dbReference type="InterPro" id="IPR000924">
    <property type="entry name" value="Glu/Gln-tRNA-synth"/>
</dbReference>
<dbReference type="GO" id="GO:0032991">
    <property type="term" value="C:protein-containing complex"/>
    <property type="evidence" value="ECO:0007669"/>
    <property type="project" value="UniProtKB-ARBA"/>
</dbReference>
<dbReference type="GO" id="GO:0006424">
    <property type="term" value="P:glutamyl-tRNA aminoacylation"/>
    <property type="evidence" value="ECO:0007669"/>
    <property type="project" value="UniProtKB-UniRule"/>
</dbReference>
<evidence type="ECO:0000256" key="5">
    <source>
        <dbReference type="ARBA" id="ARBA00022741"/>
    </source>
</evidence>
<dbReference type="SUPFAM" id="SSF52374">
    <property type="entry name" value="Nucleotidylyl transferase"/>
    <property type="match status" value="1"/>
</dbReference>
<dbReference type="GO" id="GO:0005524">
    <property type="term" value="F:ATP binding"/>
    <property type="evidence" value="ECO:0007669"/>
    <property type="project" value="UniProtKB-UniRule"/>
</dbReference>
<dbReference type="InterPro" id="IPR004526">
    <property type="entry name" value="Glu-tRNA-synth_arc/euk"/>
</dbReference>
<keyword evidence="6 10" id="KW-0067">ATP-binding</keyword>
<dbReference type="Gene3D" id="3.40.50.620">
    <property type="entry name" value="HUPs"/>
    <property type="match status" value="1"/>
</dbReference>
<dbReference type="PANTHER" id="PTHR43097">
    <property type="entry name" value="GLUTAMINE-TRNA LIGASE"/>
    <property type="match status" value="1"/>
</dbReference>
<keyword evidence="4 10" id="KW-0436">Ligase</keyword>
<dbReference type="InterPro" id="IPR014729">
    <property type="entry name" value="Rossmann-like_a/b/a_fold"/>
</dbReference>
<dbReference type="InterPro" id="IPR020056">
    <property type="entry name" value="Rbsml_bL25/Gln-tRNA_synth_N"/>
</dbReference>
<evidence type="ECO:0000256" key="1">
    <source>
        <dbReference type="ARBA" id="ARBA00004496"/>
    </source>
</evidence>
<dbReference type="NCBIfam" id="NF003169">
    <property type="entry name" value="PRK04156.1"/>
    <property type="match status" value="1"/>
</dbReference>
<evidence type="ECO:0000256" key="4">
    <source>
        <dbReference type="ARBA" id="ARBA00022598"/>
    </source>
</evidence>
<keyword evidence="3 10" id="KW-0963">Cytoplasm</keyword>
<dbReference type="PROSITE" id="PS00178">
    <property type="entry name" value="AA_TRNA_LIGASE_I"/>
    <property type="match status" value="1"/>
</dbReference>
<comment type="similarity">
    <text evidence="2 10">Belongs to the class-I aminoacyl-tRNA synthetase family. Glutamate--tRNA ligase type 2 subfamily.</text>
</comment>
<dbReference type="GO" id="GO:0043604">
    <property type="term" value="P:amide biosynthetic process"/>
    <property type="evidence" value="ECO:0007669"/>
    <property type="project" value="TreeGrafter"/>
</dbReference>
<evidence type="ECO:0000259" key="11">
    <source>
        <dbReference type="Pfam" id="PF00749"/>
    </source>
</evidence>
<dbReference type="InterPro" id="IPR011035">
    <property type="entry name" value="Ribosomal_bL25/Gln-tRNA_synth"/>
</dbReference>
<dbReference type="EMBL" id="RCOR01000018">
    <property type="protein sequence ID" value="RSN69478.1"/>
    <property type="molecule type" value="Genomic_DNA"/>
</dbReference>
<dbReference type="EC" id="6.1.1.17" evidence="10"/>
<dbReference type="OMA" id="ANRYFFV"/>
<dbReference type="InterPro" id="IPR001412">
    <property type="entry name" value="aa-tRNA-synth_I_CS"/>
</dbReference>
<evidence type="ECO:0000256" key="6">
    <source>
        <dbReference type="ARBA" id="ARBA00022840"/>
    </source>
</evidence>
<sequence>MEDVKELIVRLAAENALKYGKADTKAVIGKILYMRPDLKQNVRELIPLVEEAVRAVNEMPKEALEGIVGEVKKEKKEEVRKWPDLPKAERGKVVTRVAPEPNGYPTLGHAKGLLVPFIYARLYDGKFLLRFEDTNPRVERLEYYEAIRNEFSRLLEACEEELGLSPGRWDEEIIESYHLEEMYSLAKKLIEAGKAYVCTCPAAEVRKRRKLGISCDHRDQPIEKNLELWEKMLNGGFREGEAHLRLKTDMSHPNVTMRDPGIFRVIEAEHPIHGDKYRVYPVYDFSVSVMDSLTGVTHAFRSKEFEPHVDVQRHIVRALGLREYEMIQFGRITVEGIPLSKRYIRPLVESGILEGWDDPRIPTLRGLFRRGINPRAIVRFFYELGPSKVDATVNMEAIASINRKILDPIAERYMFVPNPIKAKIEGLTPPVIAQVEVHPDSKRKREIRLDESEVFIASSDLEGLKPGDELRLRGLVNVTIRSVNPDEVSLRVSEEQRVKGVKIIQWAPVRNGVPARLFVPESPYSFRMLGGYGEPALRGIKEGEIVQFVRVGFARLDRRDPLTFILSHD</sequence>
<name>A0A429G6M9_9CREN</name>
<proteinExistence type="inferred from homology"/>
<evidence type="ECO:0000313" key="14">
    <source>
        <dbReference type="EMBL" id="RSN69478.1"/>
    </source>
</evidence>
<dbReference type="GO" id="GO:0004818">
    <property type="term" value="F:glutamate-tRNA ligase activity"/>
    <property type="evidence" value="ECO:0007669"/>
    <property type="project" value="UniProtKB-UniRule"/>
</dbReference>
<comment type="caution">
    <text evidence="14">The sequence shown here is derived from an EMBL/GenBank/DDBJ whole genome shotgun (WGS) entry which is preliminary data.</text>
</comment>
<feature type="domain" description="Glutamyl/glutaminyl-tRNA synthetase class Ib anti-codon binding" evidence="12">
    <location>
        <begin position="410"/>
        <end position="487"/>
    </location>
</feature>
<dbReference type="Pfam" id="PF00749">
    <property type="entry name" value="tRNA-synt_1c"/>
    <property type="match status" value="1"/>
</dbReference>
<reference evidence="14 15" key="1">
    <citation type="submission" date="2018-10" db="EMBL/GenBank/DDBJ databases">
        <title>Co-occurring genomic capacity for anaerobic methane metabolism and dissimilatory sulfite reduction discovered in the Korarchaeota.</title>
        <authorList>
            <person name="Mckay L.J."/>
            <person name="Dlakic M."/>
            <person name="Fields M.W."/>
            <person name="Delmont T.O."/>
            <person name="Eren A.M."/>
            <person name="Jay Z.J."/>
            <person name="Klingelsmith K.B."/>
            <person name="Rusch D.B."/>
            <person name="Inskeep W.P."/>
        </authorList>
    </citation>
    <scope>NUCLEOTIDE SEQUENCE [LARGE SCALE GENOMIC DNA]</scope>
    <source>
        <strain evidence="14 15">WS</strain>
    </source>
</reference>
<keyword evidence="7 10" id="KW-0648">Protein biosynthesis</keyword>
<dbReference type="InterPro" id="IPR020059">
    <property type="entry name" value="Glu/Gln-tRNA-synth_Ib_codon-bd"/>
</dbReference>
<gene>
    <name evidence="10" type="primary">gltX</name>
    <name evidence="14" type="ORF">D9Q81_02410</name>
</gene>
<dbReference type="Gene3D" id="2.40.240.100">
    <property type="match status" value="1"/>
</dbReference>
<dbReference type="NCBIfam" id="TIGR00463">
    <property type="entry name" value="gltX_arch"/>
    <property type="match status" value="1"/>
</dbReference>